<evidence type="ECO:0000256" key="1">
    <source>
        <dbReference type="SAM" id="MobiDB-lite"/>
    </source>
</evidence>
<dbReference type="Proteomes" id="UP001596044">
    <property type="component" value="Unassembled WGS sequence"/>
</dbReference>
<protein>
    <submittedName>
        <fullName evidence="2">Uncharacterized protein</fullName>
    </submittedName>
</protein>
<feature type="compositionally biased region" description="Polar residues" evidence="1">
    <location>
        <begin position="1"/>
        <end position="17"/>
    </location>
</feature>
<gene>
    <name evidence="2" type="ORF">ACFPOG_32750</name>
</gene>
<accession>A0ABW0KI88</accession>
<evidence type="ECO:0000313" key="2">
    <source>
        <dbReference type="EMBL" id="MFC5452984.1"/>
    </source>
</evidence>
<reference evidence="3" key="1">
    <citation type="journal article" date="2019" name="Int. J. Syst. Evol. Microbiol.">
        <title>The Global Catalogue of Microorganisms (GCM) 10K type strain sequencing project: providing services to taxonomists for standard genome sequencing and annotation.</title>
        <authorList>
            <consortium name="The Broad Institute Genomics Platform"/>
            <consortium name="The Broad Institute Genome Sequencing Center for Infectious Disease"/>
            <person name="Wu L."/>
            <person name="Ma J."/>
        </authorList>
    </citation>
    <scope>NUCLEOTIDE SEQUENCE [LARGE SCALE GENOMIC DNA]</scope>
    <source>
        <strain evidence="3">KACC 11904</strain>
    </source>
</reference>
<dbReference type="EMBL" id="JBHSMJ010000065">
    <property type="protein sequence ID" value="MFC5452984.1"/>
    <property type="molecule type" value="Genomic_DNA"/>
</dbReference>
<proteinExistence type="predicted"/>
<name>A0ABW0KI88_9BACL</name>
<comment type="caution">
    <text evidence="2">The sequence shown here is derived from an EMBL/GenBank/DDBJ whole genome shotgun (WGS) entry which is preliminary data.</text>
</comment>
<feature type="compositionally biased region" description="Basic and acidic residues" evidence="1">
    <location>
        <begin position="22"/>
        <end position="44"/>
    </location>
</feature>
<keyword evidence="3" id="KW-1185">Reference proteome</keyword>
<feature type="region of interest" description="Disordered" evidence="1">
    <location>
        <begin position="1"/>
        <end position="44"/>
    </location>
</feature>
<evidence type="ECO:0000313" key="3">
    <source>
        <dbReference type="Proteomes" id="UP001596044"/>
    </source>
</evidence>
<sequence>MGGRNNSPKNRGPSSSPGRLDQYGERAAQEEKQEMKERQNRNNC</sequence>
<organism evidence="2 3">
    <name type="scientific">Paenibacillus aestuarii</name>
    <dbReference type="NCBI Taxonomy" id="516965"/>
    <lineage>
        <taxon>Bacteria</taxon>
        <taxon>Bacillati</taxon>
        <taxon>Bacillota</taxon>
        <taxon>Bacilli</taxon>
        <taxon>Bacillales</taxon>
        <taxon>Paenibacillaceae</taxon>
        <taxon>Paenibacillus</taxon>
    </lineage>
</organism>
<dbReference type="RefSeq" id="WP_270879242.1">
    <property type="nucleotide sequence ID" value="NZ_JAQFVF010000023.1"/>
</dbReference>